<dbReference type="InterPro" id="IPR005147">
    <property type="entry name" value="tRNA_synthase_B5-dom"/>
</dbReference>
<keyword evidence="9 15" id="KW-0067">ATP-binding</keyword>
<dbReference type="PROSITE" id="PS51447">
    <property type="entry name" value="FDX_ACB"/>
    <property type="match status" value="1"/>
</dbReference>
<dbReference type="NCBIfam" id="TIGR00472">
    <property type="entry name" value="pheT_bact"/>
    <property type="match status" value="1"/>
</dbReference>
<name>A0A5Q2N0G4_9FIRM</name>
<keyword evidence="13 15" id="KW-0030">Aminoacyl-tRNA synthetase</keyword>
<dbReference type="InterPro" id="IPR033714">
    <property type="entry name" value="tRNA_bind_bactPheRS"/>
</dbReference>
<keyword evidence="6 15" id="KW-0436">Ligase</keyword>
<dbReference type="SUPFAM" id="SSF54991">
    <property type="entry name" value="Anticodon-binding domain of PheRS"/>
    <property type="match status" value="1"/>
</dbReference>
<evidence type="ECO:0000256" key="16">
    <source>
        <dbReference type="PROSITE-ProRule" id="PRU00209"/>
    </source>
</evidence>
<dbReference type="FunFam" id="2.40.50.140:FF:000045">
    <property type="entry name" value="Phenylalanine--tRNA ligase beta subunit"/>
    <property type="match status" value="1"/>
</dbReference>
<keyword evidence="8 15" id="KW-0547">Nucleotide-binding</keyword>
<gene>
    <name evidence="15 20" type="primary">pheT</name>
    <name evidence="20" type="ORF">FTV88_2705</name>
</gene>
<feature type="binding site" evidence="15">
    <location>
        <position position="471"/>
    </location>
    <ligand>
        <name>Mg(2+)</name>
        <dbReference type="ChEBI" id="CHEBI:18420"/>
        <note>shared with alpha subunit</note>
    </ligand>
</feature>
<feature type="domain" description="FDX-ACB" evidence="18">
    <location>
        <begin position="723"/>
        <end position="816"/>
    </location>
</feature>
<dbReference type="InterPro" id="IPR012340">
    <property type="entry name" value="NA-bd_OB-fold"/>
</dbReference>
<dbReference type="KEGG" id="hcv:FTV88_2705"/>
<keyword evidence="7 15" id="KW-0479">Metal-binding</keyword>
<evidence type="ECO:0000256" key="5">
    <source>
        <dbReference type="ARBA" id="ARBA00022555"/>
    </source>
</evidence>
<dbReference type="Gene3D" id="2.40.50.140">
    <property type="entry name" value="Nucleic acid-binding proteins"/>
    <property type="match status" value="1"/>
</dbReference>
<feature type="binding site" evidence="15">
    <location>
        <position position="474"/>
    </location>
    <ligand>
        <name>Mg(2+)</name>
        <dbReference type="ChEBI" id="CHEBI:18420"/>
        <note>shared with alpha subunit</note>
    </ligand>
</feature>
<dbReference type="SUPFAM" id="SSF50249">
    <property type="entry name" value="Nucleic acid-binding proteins"/>
    <property type="match status" value="1"/>
</dbReference>
<evidence type="ECO:0000256" key="9">
    <source>
        <dbReference type="ARBA" id="ARBA00022840"/>
    </source>
</evidence>
<dbReference type="GO" id="GO:0009328">
    <property type="term" value="C:phenylalanine-tRNA ligase complex"/>
    <property type="evidence" value="ECO:0007669"/>
    <property type="project" value="TreeGrafter"/>
</dbReference>
<feature type="domain" description="B5" evidence="19">
    <location>
        <begin position="408"/>
        <end position="487"/>
    </location>
</feature>
<evidence type="ECO:0000256" key="12">
    <source>
        <dbReference type="ARBA" id="ARBA00022917"/>
    </source>
</evidence>
<dbReference type="InterPro" id="IPR009061">
    <property type="entry name" value="DNA-bd_dom_put_sf"/>
</dbReference>
<dbReference type="InterPro" id="IPR036690">
    <property type="entry name" value="Fdx_antiC-bd_sf"/>
</dbReference>
<dbReference type="GO" id="GO:0005524">
    <property type="term" value="F:ATP binding"/>
    <property type="evidence" value="ECO:0007669"/>
    <property type="project" value="UniProtKB-UniRule"/>
</dbReference>
<evidence type="ECO:0000256" key="3">
    <source>
        <dbReference type="ARBA" id="ARBA00011209"/>
    </source>
</evidence>
<dbReference type="SMART" id="SM00896">
    <property type="entry name" value="FDX-ACB"/>
    <property type="match status" value="1"/>
</dbReference>
<comment type="similarity">
    <text evidence="2 15">Belongs to the phenylalanyl-tRNA synthetase beta subunit family. Type 1 subfamily.</text>
</comment>
<protein>
    <recommendedName>
        <fullName evidence="15">Phenylalanine--tRNA ligase beta subunit</fullName>
        <ecNumber evidence="15">6.1.1.20</ecNumber>
    </recommendedName>
    <alternativeName>
        <fullName evidence="15">Phenylalanyl-tRNA synthetase beta subunit</fullName>
        <shortName evidence="15">PheRS</shortName>
    </alternativeName>
</protein>
<dbReference type="InterPro" id="IPR005146">
    <property type="entry name" value="B3/B4_tRNA-bd"/>
</dbReference>
<evidence type="ECO:0000256" key="6">
    <source>
        <dbReference type="ARBA" id="ARBA00022598"/>
    </source>
</evidence>
<dbReference type="GO" id="GO:0140096">
    <property type="term" value="F:catalytic activity, acting on a protein"/>
    <property type="evidence" value="ECO:0007669"/>
    <property type="project" value="UniProtKB-ARBA"/>
</dbReference>
<dbReference type="PANTHER" id="PTHR10947:SF0">
    <property type="entry name" value="PHENYLALANINE--TRNA LIGASE BETA SUBUNIT"/>
    <property type="match status" value="1"/>
</dbReference>
<dbReference type="HAMAP" id="MF_00283">
    <property type="entry name" value="Phe_tRNA_synth_beta1"/>
    <property type="match status" value="1"/>
</dbReference>
<dbReference type="Pfam" id="PF01588">
    <property type="entry name" value="tRNA_bind"/>
    <property type="match status" value="1"/>
</dbReference>
<dbReference type="PROSITE" id="PS50886">
    <property type="entry name" value="TRBD"/>
    <property type="match status" value="1"/>
</dbReference>
<dbReference type="CDD" id="cd02796">
    <property type="entry name" value="tRNA_bind_bactPheRS"/>
    <property type="match status" value="1"/>
</dbReference>
<dbReference type="GO" id="GO:0000049">
    <property type="term" value="F:tRNA binding"/>
    <property type="evidence" value="ECO:0007669"/>
    <property type="project" value="UniProtKB-UniRule"/>
</dbReference>
<keyword evidence="10 15" id="KW-0460">Magnesium</keyword>
<accession>A0A5Q2N0G4</accession>
<evidence type="ECO:0000256" key="13">
    <source>
        <dbReference type="ARBA" id="ARBA00023146"/>
    </source>
</evidence>
<dbReference type="InterPro" id="IPR002547">
    <property type="entry name" value="tRNA-bd_dom"/>
</dbReference>
<dbReference type="FunFam" id="3.50.40.10:FF:000001">
    <property type="entry name" value="Phenylalanine--tRNA ligase beta subunit"/>
    <property type="match status" value="1"/>
</dbReference>
<evidence type="ECO:0000256" key="7">
    <source>
        <dbReference type="ARBA" id="ARBA00022723"/>
    </source>
</evidence>
<dbReference type="GO" id="GO:0000287">
    <property type="term" value="F:magnesium ion binding"/>
    <property type="evidence" value="ECO:0007669"/>
    <property type="project" value="UniProtKB-UniRule"/>
</dbReference>
<comment type="subcellular location">
    <subcellularLocation>
        <location evidence="1 15">Cytoplasm</location>
    </subcellularLocation>
</comment>
<evidence type="ECO:0000256" key="8">
    <source>
        <dbReference type="ARBA" id="ARBA00022741"/>
    </source>
</evidence>
<keyword evidence="21" id="KW-1185">Reference proteome</keyword>
<dbReference type="NCBIfam" id="NF045760">
    <property type="entry name" value="YtpR"/>
    <property type="match status" value="1"/>
</dbReference>
<dbReference type="SUPFAM" id="SSF46955">
    <property type="entry name" value="Putative DNA-binding domain"/>
    <property type="match status" value="1"/>
</dbReference>
<evidence type="ECO:0000259" key="18">
    <source>
        <dbReference type="PROSITE" id="PS51447"/>
    </source>
</evidence>
<dbReference type="CDD" id="cd00769">
    <property type="entry name" value="PheRS_beta_core"/>
    <property type="match status" value="1"/>
</dbReference>
<dbReference type="InterPro" id="IPR020825">
    <property type="entry name" value="Phe-tRNA_synthase-like_B3/B4"/>
</dbReference>
<keyword evidence="4 15" id="KW-0963">Cytoplasm</keyword>
<evidence type="ECO:0000256" key="15">
    <source>
        <dbReference type="HAMAP-Rule" id="MF_00283"/>
    </source>
</evidence>
<dbReference type="Pfam" id="PF03147">
    <property type="entry name" value="FDX-ACB"/>
    <property type="match status" value="1"/>
</dbReference>
<evidence type="ECO:0000313" key="21">
    <source>
        <dbReference type="Proteomes" id="UP000366051"/>
    </source>
</evidence>
<evidence type="ECO:0000256" key="1">
    <source>
        <dbReference type="ARBA" id="ARBA00004496"/>
    </source>
</evidence>
<feature type="domain" description="TRNA-binding" evidence="17">
    <location>
        <begin position="39"/>
        <end position="153"/>
    </location>
</feature>
<dbReference type="AlphaFoldDB" id="A0A5Q2N0G4"/>
<evidence type="ECO:0000256" key="10">
    <source>
        <dbReference type="ARBA" id="ARBA00022842"/>
    </source>
</evidence>
<sequence length="816" mass="90846">MHVSTEWLNSYVQSGLKSEQLADKLTRAGIAVENVIYRDQGLEKVVVGYLQEVEKHPDAARLFICKVDTASEVYTIVTGADNVKAGQKVPVAIPGAKLPNGLKIKKTKLRGIESSGMLCSAEELGLNEKTIAPEDREGILILSDDAVVGQPIAQTLGLDSPVLELELTPNRADCLAVLNVAREVSAITEKPLQFPTIAVEEKGTGTIEGQASVTIEDPELCGRYAARLFTNLRLGPSPAWMQQRLQSAGMRPISNIVDITNYVMLELGHPLHAFDYDTIQEGHIIVRRAQAGEKLITLDGQERELNAENLVIADREKAIALAGVMGGLETEVTASTKSILLEAAHFHPASIRRTARQVGLRSEASQRFEKGVNIDTVTLAIDRAAQLIEELQVADVVPGTIDVYLKPVQERSIFFQTERINSLLGTDIAGTEMSRYFNNLGFVVQWKESQEGLEGQVQIPTYRQDMKDEHDLAEEVARLYGYDNIATTLPSGVTTTGQRTWPQTVKEKMIQTLVGSGFREVVTFSFINPRHLQKLKMAENRESYPVIPVQNPLSEEQGILRPTIVAGLLDVASRNASRRTSDLAIFELGGTFHPRQLPLQELPIENWKLSALVMGKEPIHWSGSRQNYDFYYLKGIIEKLMESLKIEGIQWEALQKCSYLHPGRSARLYKEEKDTVLEIGVLGEVHPDVIEVYDLPERAVVMELDVAALTELAQTKGYYKPLPRYPSTDRDMAMILPLSVPASKVEAIIAKRGSKLLERWQLFDVYQGNQIPEGYRSLAYSLRYQRADRTLTDEEVNKTHDAIKVALTEELGAQFR</sequence>
<proteinExistence type="inferred from homology"/>
<dbReference type="SUPFAM" id="SSF56037">
    <property type="entry name" value="PheT/TilS domain"/>
    <property type="match status" value="1"/>
</dbReference>
<reference evidence="21" key="1">
    <citation type="submission" date="2019-11" db="EMBL/GenBank/DDBJ databases">
        <title>Genome sequence of Heliorestis convoluta strain HH, an alkaliphilic and minimalistic phototrophic bacterium from a soda lake in Egypt.</title>
        <authorList>
            <person name="Dewey E.D."/>
            <person name="Stokes L.M."/>
            <person name="Burchell B.M."/>
            <person name="Shaffer K.N."/>
            <person name="Huntington A.M."/>
            <person name="Baker J.M."/>
            <person name="Nadendla S."/>
            <person name="Giglio M.G."/>
            <person name="Touchman J.W."/>
            <person name="Blankenship R.E."/>
            <person name="Madigan M.T."/>
            <person name="Sattley W.M."/>
        </authorList>
    </citation>
    <scope>NUCLEOTIDE SEQUENCE [LARGE SCALE GENOMIC DNA]</scope>
    <source>
        <strain evidence="21">HH</strain>
    </source>
</reference>
<dbReference type="InterPro" id="IPR041616">
    <property type="entry name" value="PheRS_beta_core"/>
</dbReference>
<evidence type="ECO:0000259" key="17">
    <source>
        <dbReference type="PROSITE" id="PS50886"/>
    </source>
</evidence>
<dbReference type="SUPFAM" id="SSF55681">
    <property type="entry name" value="Class II aaRS and biotin synthetases"/>
    <property type="match status" value="1"/>
</dbReference>
<evidence type="ECO:0000313" key="20">
    <source>
        <dbReference type="EMBL" id="QGG48794.1"/>
    </source>
</evidence>
<feature type="binding site" evidence="15">
    <location>
        <position position="465"/>
    </location>
    <ligand>
        <name>Mg(2+)</name>
        <dbReference type="ChEBI" id="CHEBI:18420"/>
        <note>shared with alpha subunit</note>
    </ligand>
</feature>
<dbReference type="OrthoDB" id="9805455at2"/>
<evidence type="ECO:0000256" key="11">
    <source>
        <dbReference type="ARBA" id="ARBA00022884"/>
    </source>
</evidence>
<dbReference type="Gene3D" id="3.50.40.10">
    <property type="entry name" value="Phenylalanyl-trna Synthetase, Chain B, domain 3"/>
    <property type="match status" value="1"/>
</dbReference>
<comment type="subunit">
    <text evidence="3 15">Tetramer of two alpha and two beta subunits.</text>
</comment>
<dbReference type="Proteomes" id="UP000366051">
    <property type="component" value="Chromosome"/>
</dbReference>
<dbReference type="Gene3D" id="3.30.930.10">
    <property type="entry name" value="Bira Bifunctional Protein, Domain 2"/>
    <property type="match status" value="1"/>
</dbReference>
<evidence type="ECO:0000256" key="4">
    <source>
        <dbReference type="ARBA" id="ARBA00022490"/>
    </source>
</evidence>
<organism evidence="20 21">
    <name type="scientific">Heliorestis convoluta</name>
    <dbReference type="NCBI Taxonomy" id="356322"/>
    <lineage>
        <taxon>Bacteria</taxon>
        <taxon>Bacillati</taxon>
        <taxon>Bacillota</taxon>
        <taxon>Clostridia</taxon>
        <taxon>Eubacteriales</taxon>
        <taxon>Heliobacteriaceae</taxon>
        <taxon>Heliorestis</taxon>
    </lineage>
</organism>
<keyword evidence="12 15" id="KW-0648">Protein biosynthesis</keyword>
<dbReference type="GO" id="GO:0006432">
    <property type="term" value="P:phenylalanyl-tRNA aminoacylation"/>
    <property type="evidence" value="ECO:0007669"/>
    <property type="project" value="UniProtKB-UniRule"/>
</dbReference>
<dbReference type="GO" id="GO:0016740">
    <property type="term" value="F:transferase activity"/>
    <property type="evidence" value="ECO:0007669"/>
    <property type="project" value="UniProtKB-ARBA"/>
</dbReference>
<dbReference type="Pfam" id="PF17759">
    <property type="entry name" value="tRNA_synthFbeta"/>
    <property type="match status" value="1"/>
</dbReference>
<dbReference type="Gene3D" id="3.30.70.380">
    <property type="entry name" value="Ferrodoxin-fold anticodon-binding domain"/>
    <property type="match status" value="1"/>
</dbReference>
<dbReference type="InterPro" id="IPR005121">
    <property type="entry name" value="Fdx_antiC-bd"/>
</dbReference>
<keyword evidence="5 16" id="KW-0820">tRNA-binding</keyword>
<dbReference type="Pfam" id="PF03484">
    <property type="entry name" value="B5"/>
    <property type="match status" value="1"/>
</dbReference>
<dbReference type="PROSITE" id="PS51483">
    <property type="entry name" value="B5"/>
    <property type="match status" value="1"/>
</dbReference>
<dbReference type="InterPro" id="IPR045060">
    <property type="entry name" value="Phe-tRNA-ligase_IIc_bsu"/>
</dbReference>
<dbReference type="PANTHER" id="PTHR10947">
    <property type="entry name" value="PHENYLALANYL-TRNA SYNTHETASE BETA CHAIN AND LEUCINE-RICH REPEAT-CONTAINING PROTEIN 47"/>
    <property type="match status" value="1"/>
</dbReference>
<dbReference type="SMART" id="SM00873">
    <property type="entry name" value="B3_4"/>
    <property type="match status" value="1"/>
</dbReference>
<evidence type="ECO:0000259" key="19">
    <source>
        <dbReference type="PROSITE" id="PS51483"/>
    </source>
</evidence>
<dbReference type="EC" id="6.1.1.20" evidence="15"/>
<dbReference type="GO" id="GO:0004826">
    <property type="term" value="F:phenylalanine-tRNA ligase activity"/>
    <property type="evidence" value="ECO:0007669"/>
    <property type="project" value="UniProtKB-UniRule"/>
</dbReference>
<dbReference type="Pfam" id="PF03483">
    <property type="entry name" value="B3_4"/>
    <property type="match status" value="1"/>
</dbReference>
<feature type="binding site" evidence="15">
    <location>
        <position position="475"/>
    </location>
    <ligand>
        <name>Mg(2+)</name>
        <dbReference type="ChEBI" id="CHEBI:18420"/>
        <note>shared with alpha subunit</note>
    </ligand>
</feature>
<dbReference type="RefSeq" id="WP_153725897.1">
    <property type="nucleotide sequence ID" value="NZ_CP045875.1"/>
</dbReference>
<dbReference type="InterPro" id="IPR045864">
    <property type="entry name" value="aa-tRNA-synth_II/BPL/LPL"/>
</dbReference>
<comment type="cofactor">
    <cofactor evidence="15">
        <name>Mg(2+)</name>
        <dbReference type="ChEBI" id="CHEBI:18420"/>
    </cofactor>
    <text evidence="15">Binds 2 magnesium ions per tetramer.</text>
</comment>
<comment type="catalytic activity">
    <reaction evidence="14 15">
        <text>tRNA(Phe) + L-phenylalanine + ATP = L-phenylalanyl-tRNA(Phe) + AMP + diphosphate + H(+)</text>
        <dbReference type="Rhea" id="RHEA:19413"/>
        <dbReference type="Rhea" id="RHEA-COMP:9668"/>
        <dbReference type="Rhea" id="RHEA-COMP:9699"/>
        <dbReference type="ChEBI" id="CHEBI:15378"/>
        <dbReference type="ChEBI" id="CHEBI:30616"/>
        <dbReference type="ChEBI" id="CHEBI:33019"/>
        <dbReference type="ChEBI" id="CHEBI:58095"/>
        <dbReference type="ChEBI" id="CHEBI:78442"/>
        <dbReference type="ChEBI" id="CHEBI:78531"/>
        <dbReference type="ChEBI" id="CHEBI:456215"/>
        <dbReference type="EC" id="6.1.1.20"/>
    </reaction>
</comment>
<dbReference type="InterPro" id="IPR004532">
    <property type="entry name" value="Phe-tRNA-ligase_IIc_bsu_bact"/>
</dbReference>
<keyword evidence="11 16" id="KW-0694">RNA-binding</keyword>
<dbReference type="SMART" id="SM00874">
    <property type="entry name" value="B5"/>
    <property type="match status" value="1"/>
</dbReference>
<dbReference type="Gene3D" id="3.30.56.10">
    <property type="match status" value="2"/>
</dbReference>
<evidence type="ECO:0000256" key="2">
    <source>
        <dbReference type="ARBA" id="ARBA00008653"/>
    </source>
</evidence>
<dbReference type="EMBL" id="CP045875">
    <property type="protein sequence ID" value="QGG48794.1"/>
    <property type="molecule type" value="Genomic_DNA"/>
</dbReference>
<dbReference type="FunFam" id="3.30.70.380:FF:000001">
    <property type="entry name" value="Phenylalanine--tRNA ligase beta subunit"/>
    <property type="match status" value="1"/>
</dbReference>
<evidence type="ECO:0000256" key="14">
    <source>
        <dbReference type="ARBA" id="ARBA00049255"/>
    </source>
</evidence>